<name>A0ABD5FJI6_ENTCA</name>
<accession>A0ABD5FJI6</accession>
<protein>
    <submittedName>
        <fullName evidence="1">Uncharacterized protein</fullName>
    </submittedName>
</protein>
<dbReference type="EMBL" id="JARQDZ010000002">
    <property type="protein sequence ID" value="MDT2982258.1"/>
    <property type="molecule type" value="Genomic_DNA"/>
</dbReference>
<evidence type="ECO:0000313" key="1">
    <source>
        <dbReference type="EMBL" id="MDT2982258.1"/>
    </source>
</evidence>
<dbReference type="AlphaFoldDB" id="A0ABD5FJI6"/>
<sequence>MAIKQTNNKPESDRKSSMIRFFFNPSTSITTFNRKKTSKIAKYSITGPLLRFYLSYQRLAAFPSRNWLKMAYSSVFQNTVS</sequence>
<evidence type="ECO:0000313" key="2">
    <source>
        <dbReference type="Proteomes" id="UP001253851"/>
    </source>
</evidence>
<dbReference type="RefSeq" id="WP_016608418.1">
    <property type="nucleotide sequence ID" value="NZ_BAAAXK010000001.1"/>
</dbReference>
<gene>
    <name evidence="1" type="ORF">P7I34_06260</name>
</gene>
<reference evidence="1 2" key="1">
    <citation type="submission" date="2023-03" db="EMBL/GenBank/DDBJ databases">
        <authorList>
            <person name="Shen W."/>
            <person name="Cai J."/>
        </authorList>
    </citation>
    <scope>NUCLEOTIDE SEQUENCE [LARGE SCALE GENOMIC DNA]</scope>
    <source>
        <strain evidence="1 2">B516</strain>
    </source>
</reference>
<proteinExistence type="predicted"/>
<comment type="caution">
    <text evidence="1">The sequence shown here is derived from an EMBL/GenBank/DDBJ whole genome shotgun (WGS) entry which is preliminary data.</text>
</comment>
<dbReference type="Proteomes" id="UP001253851">
    <property type="component" value="Unassembled WGS sequence"/>
</dbReference>
<organism evidence="1 2">
    <name type="scientific">Enterococcus casseliflavus</name>
    <name type="common">Enterococcus flavescens</name>
    <dbReference type="NCBI Taxonomy" id="37734"/>
    <lineage>
        <taxon>Bacteria</taxon>
        <taxon>Bacillati</taxon>
        <taxon>Bacillota</taxon>
        <taxon>Bacilli</taxon>
        <taxon>Lactobacillales</taxon>
        <taxon>Enterococcaceae</taxon>
        <taxon>Enterococcus</taxon>
    </lineage>
</organism>